<dbReference type="OrthoDB" id="662471at2"/>
<evidence type="ECO:0000313" key="1">
    <source>
        <dbReference type="EMBL" id="EAY23882.1"/>
    </source>
</evidence>
<sequence length="154" mass="18075">MSHFLRFEVNLKVNIFAKIVEIQQFNKVTYYSVKLENVAYSEFEDFINRHANNVEVEEEYQYIISLIQQIGENIGAKKRYFRHEQRAEALPPPAKLIEIDYNNNLRLYCMRVCDSIVILFNGGIKSKEAKTAQECLVVKPHFDLANKLVKKLMN</sequence>
<dbReference type="eggNOG" id="ENOG50332G6">
    <property type="taxonomic scope" value="Bacteria"/>
</dbReference>
<protein>
    <submittedName>
        <fullName evidence="1">Uncharacterized protein</fullName>
    </submittedName>
</protein>
<dbReference type="EMBL" id="AAWS01000101">
    <property type="protein sequence ID" value="EAY23882.1"/>
    <property type="molecule type" value="Genomic_DNA"/>
</dbReference>
<proteinExistence type="predicted"/>
<accession>A2A0F5</accession>
<gene>
    <name evidence="1" type="ORF">M23134_00942</name>
</gene>
<dbReference type="AlphaFoldDB" id="A2A0F5"/>
<keyword evidence="2" id="KW-1185">Reference proteome</keyword>
<comment type="caution">
    <text evidence="1">The sequence shown here is derived from an EMBL/GenBank/DDBJ whole genome shotgun (WGS) entry which is preliminary data.</text>
</comment>
<reference evidence="1 2" key="1">
    <citation type="submission" date="2007-01" db="EMBL/GenBank/DDBJ databases">
        <authorList>
            <person name="Haygood M."/>
            <person name="Podell S."/>
            <person name="Anderson C."/>
            <person name="Hopkinson B."/>
            <person name="Roe K."/>
            <person name="Barbeau K."/>
            <person name="Gaasterland T."/>
            <person name="Ferriera S."/>
            <person name="Johnson J."/>
            <person name="Kravitz S."/>
            <person name="Beeson K."/>
            <person name="Sutton G."/>
            <person name="Rogers Y.-H."/>
            <person name="Friedman R."/>
            <person name="Frazier M."/>
            <person name="Venter J.C."/>
        </authorList>
    </citation>
    <scope>NUCLEOTIDE SEQUENCE [LARGE SCALE GENOMIC DNA]</scope>
    <source>
        <strain evidence="1 2">ATCC 23134</strain>
    </source>
</reference>
<dbReference type="Proteomes" id="UP000004095">
    <property type="component" value="Unassembled WGS sequence"/>
</dbReference>
<organism evidence="1 2">
    <name type="scientific">Microscilla marina ATCC 23134</name>
    <dbReference type="NCBI Taxonomy" id="313606"/>
    <lineage>
        <taxon>Bacteria</taxon>
        <taxon>Pseudomonadati</taxon>
        <taxon>Bacteroidota</taxon>
        <taxon>Cytophagia</taxon>
        <taxon>Cytophagales</taxon>
        <taxon>Microscillaceae</taxon>
        <taxon>Microscilla</taxon>
    </lineage>
</organism>
<evidence type="ECO:0000313" key="2">
    <source>
        <dbReference type="Proteomes" id="UP000004095"/>
    </source>
</evidence>
<dbReference type="RefSeq" id="WP_002706020.1">
    <property type="nucleotide sequence ID" value="NZ_AAWS01000101.1"/>
</dbReference>
<name>A2A0F5_MICM2</name>